<dbReference type="InterPro" id="IPR029021">
    <property type="entry name" value="Prot-tyrosine_phosphatase-like"/>
</dbReference>
<accession>A0A6J4IBH5</accession>
<gene>
    <name evidence="1" type="ORF">AVDCRST_MAG50-2053</name>
</gene>
<reference evidence="1" key="1">
    <citation type="submission" date="2020-02" db="EMBL/GenBank/DDBJ databases">
        <authorList>
            <person name="Meier V. D."/>
        </authorList>
    </citation>
    <scope>NUCLEOTIDE SEQUENCE</scope>
    <source>
        <strain evidence="1">AVDCRST_MAG50</strain>
    </source>
</reference>
<name>A0A6J4IBH5_9ACTN</name>
<organism evidence="1">
    <name type="scientific">uncultured Acidimicrobiales bacterium</name>
    <dbReference type="NCBI Taxonomy" id="310071"/>
    <lineage>
        <taxon>Bacteria</taxon>
        <taxon>Bacillati</taxon>
        <taxon>Actinomycetota</taxon>
        <taxon>Acidimicrobiia</taxon>
        <taxon>Acidimicrobiales</taxon>
        <taxon>environmental samples</taxon>
    </lineage>
</organism>
<dbReference type="EMBL" id="CADCTF010000103">
    <property type="protein sequence ID" value="CAA9247397.1"/>
    <property type="molecule type" value="Genomic_DNA"/>
</dbReference>
<evidence type="ECO:0008006" key="2">
    <source>
        <dbReference type="Google" id="ProtNLM"/>
    </source>
</evidence>
<sequence length="164" mass="18436">MKGKWERGIAPRHFSWIVKDQLAVSERPGGYARNHRKVRRHEEILWLRNSGFARVVSLLPSSHNLHAYDELGLEWSHFPLGPTADARKTLIEVYEALRGWLGAGQPVLVHQEELGDRLMGVAAGYLLYAGLIDSGPRAITIVEKMLHREMGPQGRELVALASDL</sequence>
<proteinExistence type="predicted"/>
<protein>
    <recommendedName>
        <fullName evidence="2">Tyrosine specific protein phosphatases domain-containing protein</fullName>
    </recommendedName>
</protein>
<evidence type="ECO:0000313" key="1">
    <source>
        <dbReference type="EMBL" id="CAA9247397.1"/>
    </source>
</evidence>
<dbReference type="Gene3D" id="3.90.190.10">
    <property type="entry name" value="Protein tyrosine phosphatase superfamily"/>
    <property type="match status" value="1"/>
</dbReference>
<dbReference type="AlphaFoldDB" id="A0A6J4IBH5"/>